<evidence type="ECO:0000259" key="1">
    <source>
        <dbReference type="Pfam" id="PF00561"/>
    </source>
</evidence>
<dbReference type="Pfam" id="PF00561">
    <property type="entry name" value="Abhydrolase_1"/>
    <property type="match status" value="1"/>
</dbReference>
<feature type="domain" description="AB hydrolase-1" evidence="1">
    <location>
        <begin position="1"/>
        <end position="243"/>
    </location>
</feature>
<dbReference type="InterPro" id="IPR029058">
    <property type="entry name" value="AB_hydrolase_fold"/>
</dbReference>
<name>A0A4Y7TXX3_COPMI</name>
<sequence length="265" mass="29876">MLGYGGTDKPRESSAYVHSLLAKDLLDILDYEKVNHVFAIGHDWGSKTASVLANLYPDRFLGFGFFALGYMPPITNKSLLELSPRAVETVGYENFGYFEFYTSPDAEEVVNKHLDSNWDICYAADPRLWRYVVCPVGAVRVWLESDSRTPRATFVGEIPRIYEEAFKKNGLHSPLNYYRIAVNGESGEDSKVVPPENYTIQKPVFFGGTEKDMICTPSLQQPTIDQLCPRATSHIFNAGHWVMAEVANEVNETLEKWVESVMSQA</sequence>
<evidence type="ECO:0000313" key="3">
    <source>
        <dbReference type="Proteomes" id="UP000298030"/>
    </source>
</evidence>
<dbReference type="SUPFAM" id="SSF53474">
    <property type="entry name" value="alpha/beta-Hydrolases"/>
    <property type="match status" value="1"/>
</dbReference>
<accession>A0A4Y7TXX3</accession>
<gene>
    <name evidence="2" type="ORF">FA13DRAFT_1724980</name>
</gene>
<dbReference type="InterPro" id="IPR000073">
    <property type="entry name" value="AB_hydrolase_1"/>
</dbReference>
<keyword evidence="2" id="KW-0378">Hydrolase</keyword>
<protein>
    <submittedName>
        <fullName evidence="2">Alpha/beta-hydrolase</fullName>
    </submittedName>
</protein>
<reference evidence="2 3" key="1">
    <citation type="journal article" date="2019" name="Nat. Ecol. Evol.">
        <title>Megaphylogeny resolves global patterns of mushroom evolution.</title>
        <authorList>
            <person name="Varga T."/>
            <person name="Krizsan K."/>
            <person name="Foldi C."/>
            <person name="Dima B."/>
            <person name="Sanchez-Garcia M."/>
            <person name="Sanchez-Ramirez S."/>
            <person name="Szollosi G.J."/>
            <person name="Szarkandi J.G."/>
            <person name="Papp V."/>
            <person name="Albert L."/>
            <person name="Andreopoulos W."/>
            <person name="Angelini C."/>
            <person name="Antonin V."/>
            <person name="Barry K.W."/>
            <person name="Bougher N.L."/>
            <person name="Buchanan P."/>
            <person name="Buyck B."/>
            <person name="Bense V."/>
            <person name="Catcheside P."/>
            <person name="Chovatia M."/>
            <person name="Cooper J."/>
            <person name="Damon W."/>
            <person name="Desjardin D."/>
            <person name="Finy P."/>
            <person name="Geml J."/>
            <person name="Haridas S."/>
            <person name="Hughes K."/>
            <person name="Justo A."/>
            <person name="Karasinski D."/>
            <person name="Kautmanova I."/>
            <person name="Kiss B."/>
            <person name="Kocsube S."/>
            <person name="Kotiranta H."/>
            <person name="LaButti K.M."/>
            <person name="Lechner B.E."/>
            <person name="Liimatainen K."/>
            <person name="Lipzen A."/>
            <person name="Lukacs Z."/>
            <person name="Mihaltcheva S."/>
            <person name="Morgado L.N."/>
            <person name="Niskanen T."/>
            <person name="Noordeloos M.E."/>
            <person name="Ohm R.A."/>
            <person name="Ortiz-Santana B."/>
            <person name="Ovrebo C."/>
            <person name="Racz N."/>
            <person name="Riley R."/>
            <person name="Savchenko A."/>
            <person name="Shiryaev A."/>
            <person name="Soop K."/>
            <person name="Spirin V."/>
            <person name="Szebenyi C."/>
            <person name="Tomsovsky M."/>
            <person name="Tulloss R.E."/>
            <person name="Uehling J."/>
            <person name="Grigoriev I.V."/>
            <person name="Vagvolgyi C."/>
            <person name="Papp T."/>
            <person name="Martin F.M."/>
            <person name="Miettinen O."/>
            <person name="Hibbett D.S."/>
            <person name="Nagy L.G."/>
        </authorList>
    </citation>
    <scope>NUCLEOTIDE SEQUENCE [LARGE SCALE GENOMIC DNA]</scope>
    <source>
        <strain evidence="2 3">FP101781</strain>
    </source>
</reference>
<dbReference type="Proteomes" id="UP000298030">
    <property type="component" value="Unassembled WGS sequence"/>
</dbReference>
<dbReference type="AlphaFoldDB" id="A0A4Y7TXX3"/>
<dbReference type="OrthoDB" id="408373at2759"/>
<proteinExistence type="predicted"/>
<dbReference type="EMBL" id="QPFP01000002">
    <property type="protein sequence ID" value="TEB39023.1"/>
    <property type="molecule type" value="Genomic_DNA"/>
</dbReference>
<evidence type="ECO:0000313" key="2">
    <source>
        <dbReference type="EMBL" id="TEB39023.1"/>
    </source>
</evidence>
<dbReference type="Gene3D" id="3.40.50.1820">
    <property type="entry name" value="alpha/beta hydrolase"/>
    <property type="match status" value="1"/>
</dbReference>
<dbReference type="GO" id="GO:0016787">
    <property type="term" value="F:hydrolase activity"/>
    <property type="evidence" value="ECO:0007669"/>
    <property type="project" value="UniProtKB-KW"/>
</dbReference>
<comment type="caution">
    <text evidence="2">The sequence shown here is derived from an EMBL/GenBank/DDBJ whole genome shotgun (WGS) entry which is preliminary data.</text>
</comment>
<organism evidence="2 3">
    <name type="scientific">Coprinellus micaceus</name>
    <name type="common">Glistening ink-cap mushroom</name>
    <name type="synonym">Coprinus micaceus</name>
    <dbReference type="NCBI Taxonomy" id="71717"/>
    <lineage>
        <taxon>Eukaryota</taxon>
        <taxon>Fungi</taxon>
        <taxon>Dikarya</taxon>
        <taxon>Basidiomycota</taxon>
        <taxon>Agaricomycotina</taxon>
        <taxon>Agaricomycetes</taxon>
        <taxon>Agaricomycetidae</taxon>
        <taxon>Agaricales</taxon>
        <taxon>Agaricineae</taxon>
        <taxon>Psathyrellaceae</taxon>
        <taxon>Coprinellus</taxon>
    </lineage>
</organism>
<dbReference type="PANTHER" id="PTHR43329">
    <property type="entry name" value="EPOXIDE HYDROLASE"/>
    <property type="match status" value="1"/>
</dbReference>
<dbReference type="STRING" id="71717.A0A4Y7TXX3"/>
<keyword evidence="3" id="KW-1185">Reference proteome</keyword>